<dbReference type="Proteomes" id="UP000287651">
    <property type="component" value="Unassembled WGS sequence"/>
</dbReference>
<evidence type="ECO:0000256" key="4">
    <source>
        <dbReference type="ARBA" id="ARBA00022729"/>
    </source>
</evidence>
<evidence type="ECO:0000313" key="10">
    <source>
        <dbReference type="EMBL" id="RRT77264.1"/>
    </source>
</evidence>
<evidence type="ECO:0000256" key="1">
    <source>
        <dbReference type="ARBA" id="ARBA00004609"/>
    </source>
</evidence>
<dbReference type="GO" id="GO:0098552">
    <property type="term" value="C:side of membrane"/>
    <property type="evidence" value="ECO:0007669"/>
    <property type="project" value="UniProtKB-KW"/>
</dbReference>
<feature type="signal peptide" evidence="8">
    <location>
        <begin position="1"/>
        <end position="23"/>
    </location>
</feature>
<protein>
    <recommendedName>
        <fullName evidence="9">Bifunctional inhibitor/plant lipid transfer protein/seed storage helical domain-containing protein</fullName>
    </recommendedName>
</protein>
<dbReference type="Pfam" id="PF14368">
    <property type="entry name" value="LTP_2"/>
    <property type="match status" value="1"/>
</dbReference>
<gene>
    <name evidence="10" type="ORF">B296_00000030</name>
</gene>
<evidence type="ECO:0000256" key="8">
    <source>
        <dbReference type="SAM" id="SignalP"/>
    </source>
</evidence>
<feature type="chain" id="PRO_5019391923" description="Bifunctional inhibitor/plant lipid transfer protein/seed storage helical domain-containing protein" evidence="8">
    <location>
        <begin position="24"/>
        <end position="206"/>
    </location>
</feature>
<dbReference type="PRINTS" id="PR00382">
    <property type="entry name" value="LIPIDTRNSFER"/>
</dbReference>
<dbReference type="InterPro" id="IPR036312">
    <property type="entry name" value="Bifun_inhib/LTP/seed_sf"/>
</dbReference>
<feature type="domain" description="Bifunctional inhibitor/plant lipid transfer protein/seed storage helical" evidence="9">
    <location>
        <begin position="35"/>
        <end position="114"/>
    </location>
</feature>
<evidence type="ECO:0000256" key="5">
    <source>
        <dbReference type="ARBA" id="ARBA00023157"/>
    </source>
</evidence>
<dbReference type="AlphaFoldDB" id="A0A427AM23"/>
<dbReference type="Gene3D" id="1.10.110.10">
    <property type="entry name" value="Plant lipid-transfer and hydrophobic proteins"/>
    <property type="match status" value="1"/>
</dbReference>
<reference evidence="10 11" key="1">
    <citation type="journal article" date="2014" name="Agronomy (Basel)">
        <title>A Draft Genome Sequence for Ensete ventricosum, the Drought-Tolerant Tree Against Hunger.</title>
        <authorList>
            <person name="Harrison J."/>
            <person name="Moore K.A."/>
            <person name="Paszkiewicz K."/>
            <person name="Jones T."/>
            <person name="Grant M."/>
            <person name="Ambacheew D."/>
            <person name="Muzemil S."/>
            <person name="Studholme D.J."/>
        </authorList>
    </citation>
    <scope>NUCLEOTIDE SEQUENCE [LARGE SCALE GENOMIC DNA]</scope>
</reference>
<keyword evidence="3" id="KW-0336">GPI-anchor</keyword>
<keyword evidence="4 8" id="KW-0732">Signal</keyword>
<dbReference type="GO" id="GO:0005886">
    <property type="term" value="C:plasma membrane"/>
    <property type="evidence" value="ECO:0007669"/>
    <property type="project" value="UniProtKB-SubCell"/>
</dbReference>
<evidence type="ECO:0000256" key="3">
    <source>
        <dbReference type="ARBA" id="ARBA00022622"/>
    </source>
</evidence>
<comment type="caution">
    <text evidence="10">The sequence shown here is derived from an EMBL/GenBank/DDBJ whole genome shotgun (WGS) entry which is preliminary data.</text>
</comment>
<keyword evidence="3" id="KW-0472">Membrane</keyword>
<evidence type="ECO:0000259" key="9">
    <source>
        <dbReference type="SMART" id="SM00499"/>
    </source>
</evidence>
<comment type="similarity">
    <text evidence="2">Belongs to the plant LTP family.</text>
</comment>
<evidence type="ECO:0000256" key="7">
    <source>
        <dbReference type="ARBA" id="ARBA00023288"/>
    </source>
</evidence>
<dbReference type="InterPro" id="IPR000528">
    <property type="entry name" value="Plant_nsLTP"/>
</dbReference>
<keyword evidence="5" id="KW-1015">Disulfide bond</keyword>
<accession>A0A427AM23</accession>
<dbReference type="GO" id="GO:0006869">
    <property type="term" value="P:lipid transport"/>
    <property type="evidence" value="ECO:0007669"/>
    <property type="project" value="InterPro"/>
</dbReference>
<dbReference type="FunFam" id="1.10.110.10:FF:000001">
    <property type="entry name" value="Bifunctional inhibitor/lipid-transfer protein/seed storage 2S albumin superfamily protein"/>
    <property type="match status" value="1"/>
</dbReference>
<proteinExistence type="inferred from homology"/>
<name>A0A427AM23_ENSVE</name>
<dbReference type="GO" id="GO:0008289">
    <property type="term" value="F:lipid binding"/>
    <property type="evidence" value="ECO:0007669"/>
    <property type="project" value="InterPro"/>
</dbReference>
<dbReference type="PANTHER" id="PTHR33044">
    <property type="entry name" value="BIFUNCTIONAL INHIBITOR/LIPID-TRANSFER PROTEIN/SEED STORAGE 2S ALBUMIN SUPERFAMILY PROTEIN-RELATED"/>
    <property type="match status" value="1"/>
</dbReference>
<dbReference type="CDD" id="cd00010">
    <property type="entry name" value="AAI_LTSS"/>
    <property type="match status" value="1"/>
</dbReference>
<dbReference type="EMBL" id="AMZH03001974">
    <property type="protein sequence ID" value="RRT77264.1"/>
    <property type="molecule type" value="Genomic_DNA"/>
</dbReference>
<sequence>MAGAKSCAWLVVIWCTVAMHGDGAHVRAPAPSMDCSSALLSLADCLTFVEMGSTEDKPQAQCCSALKKVVKEAAAACLCDAFKEGATFGVKLNMTRAMGLPSACGVSTSHFSKCKSAVAGAPGAAPGIYLFFSFQIISMISLSNHTRYLFVSSLWCTFFRVGHGPISDCWEQRRHLFVNCTGRRPHQYGDCAVRLLLRLGRVEGGL</sequence>
<keyword evidence="7" id="KW-0449">Lipoprotein</keyword>
<keyword evidence="6" id="KW-0325">Glycoprotein</keyword>
<comment type="subcellular location">
    <subcellularLocation>
        <location evidence="1">Cell membrane</location>
        <topology evidence="1">Lipid-anchor</topology>
        <topology evidence="1">GPI-anchor</topology>
    </subcellularLocation>
</comment>
<organism evidence="10 11">
    <name type="scientific">Ensete ventricosum</name>
    <name type="common">Abyssinian banana</name>
    <name type="synonym">Musa ensete</name>
    <dbReference type="NCBI Taxonomy" id="4639"/>
    <lineage>
        <taxon>Eukaryota</taxon>
        <taxon>Viridiplantae</taxon>
        <taxon>Streptophyta</taxon>
        <taxon>Embryophyta</taxon>
        <taxon>Tracheophyta</taxon>
        <taxon>Spermatophyta</taxon>
        <taxon>Magnoliopsida</taxon>
        <taxon>Liliopsida</taxon>
        <taxon>Zingiberales</taxon>
        <taxon>Musaceae</taxon>
        <taxon>Ensete</taxon>
    </lineage>
</organism>
<evidence type="ECO:0000313" key="11">
    <source>
        <dbReference type="Proteomes" id="UP000287651"/>
    </source>
</evidence>
<dbReference type="SUPFAM" id="SSF47699">
    <property type="entry name" value="Bifunctional inhibitor/lipid-transfer protein/seed storage 2S albumin"/>
    <property type="match status" value="1"/>
</dbReference>
<dbReference type="SMART" id="SM00499">
    <property type="entry name" value="AAI"/>
    <property type="match status" value="1"/>
</dbReference>
<evidence type="ECO:0000256" key="6">
    <source>
        <dbReference type="ARBA" id="ARBA00023180"/>
    </source>
</evidence>
<evidence type="ECO:0000256" key="2">
    <source>
        <dbReference type="ARBA" id="ARBA00009748"/>
    </source>
</evidence>
<dbReference type="InterPro" id="IPR016140">
    <property type="entry name" value="Bifunc_inhib/LTP/seed_store"/>
</dbReference>
<dbReference type="InterPro" id="IPR043325">
    <property type="entry name" value="LTSS"/>
</dbReference>